<organism evidence="2 3">
    <name type="scientific">Stentor coeruleus</name>
    <dbReference type="NCBI Taxonomy" id="5963"/>
    <lineage>
        <taxon>Eukaryota</taxon>
        <taxon>Sar</taxon>
        <taxon>Alveolata</taxon>
        <taxon>Ciliophora</taxon>
        <taxon>Postciliodesmatophora</taxon>
        <taxon>Heterotrichea</taxon>
        <taxon>Heterotrichida</taxon>
        <taxon>Stentoridae</taxon>
        <taxon>Stentor</taxon>
    </lineage>
</organism>
<dbReference type="AlphaFoldDB" id="A0A1R2B4Y8"/>
<evidence type="ECO:0000256" key="1">
    <source>
        <dbReference type="SAM" id="Coils"/>
    </source>
</evidence>
<sequence length="617" mass="70446">MATPSIKITESRSYSTSRSSKIEVQAVIPSPLPQAPLMSFDLHFDTLKDYLNNVTNIVNQQGQVIKTIIEELKTRVTTTEIIEIFASVANVIPPELGRPLAAKTGDEWKDTITSAVQKIGLMGEKLVDLSRFKIQTQENIQDLNTQLKTKAEIAYVKKKSKALKKKLMDELKSRQELIMAHIKDEDDRLAARINELDKKFADLELNTFWKLKDCEDLLKVRVNEKYVADAIAGLEERLKKNLEDMNRGSLSKLERHIKELEKELEKLAIDHANKLKTFKDDIYDNLNKKSTITDLLNLQKELEMLAKSIKSFHDSNYSTKISDLTVKLSKLEELMKALNSKINDENIFNEVEGLKSVIDLIKYELDKKADKSLIADMYAKSNEPKQDQAQEKHDFNEFWKFREKTMEQIKNIENRIEKLMKNSEIAGIKKVLNLKANEEEVKGELSSHDFKIIELDRLVNQHSKDLEGLVALVKKLNMSFSDFSTQSGLALLGRKQATPQICLSCGRGDTNFAPVQAHVMGKDGKIYKADASIGKSVKQFDLEAYDTGAEVFAMDSHEHAHFRRWEDSEIKEIREIKEVREIKKIPLNVILGKERKSSSMLPAGKHIRPQSAKNHLL</sequence>
<keyword evidence="3" id="KW-1185">Reference proteome</keyword>
<reference evidence="2 3" key="1">
    <citation type="submission" date="2016-11" db="EMBL/GenBank/DDBJ databases">
        <title>The macronuclear genome of Stentor coeruleus: a giant cell with tiny introns.</title>
        <authorList>
            <person name="Slabodnick M."/>
            <person name="Ruby J.G."/>
            <person name="Reiff S.B."/>
            <person name="Swart E.C."/>
            <person name="Gosai S."/>
            <person name="Prabakaran S."/>
            <person name="Witkowska E."/>
            <person name="Larue G.E."/>
            <person name="Fisher S."/>
            <person name="Freeman R.M."/>
            <person name="Gunawardena J."/>
            <person name="Chu W."/>
            <person name="Stover N.A."/>
            <person name="Gregory B.D."/>
            <person name="Nowacki M."/>
            <person name="Derisi J."/>
            <person name="Roy S.W."/>
            <person name="Marshall W.F."/>
            <person name="Sood P."/>
        </authorList>
    </citation>
    <scope>NUCLEOTIDE SEQUENCE [LARGE SCALE GENOMIC DNA]</scope>
    <source>
        <strain evidence="2">WM001</strain>
    </source>
</reference>
<dbReference type="EMBL" id="MPUH01000953">
    <property type="protein sequence ID" value="OMJ71832.1"/>
    <property type="molecule type" value="Genomic_DNA"/>
</dbReference>
<feature type="coiled-coil region" evidence="1">
    <location>
        <begin position="250"/>
        <end position="277"/>
    </location>
</feature>
<dbReference type="OrthoDB" id="297041at2759"/>
<name>A0A1R2B4Y8_9CILI</name>
<feature type="coiled-coil region" evidence="1">
    <location>
        <begin position="402"/>
        <end position="429"/>
    </location>
</feature>
<gene>
    <name evidence="2" type="ORF">SteCoe_29867</name>
</gene>
<evidence type="ECO:0000313" key="2">
    <source>
        <dbReference type="EMBL" id="OMJ71832.1"/>
    </source>
</evidence>
<proteinExistence type="predicted"/>
<dbReference type="Proteomes" id="UP000187209">
    <property type="component" value="Unassembled WGS sequence"/>
</dbReference>
<comment type="caution">
    <text evidence="2">The sequence shown here is derived from an EMBL/GenBank/DDBJ whole genome shotgun (WGS) entry which is preliminary data.</text>
</comment>
<evidence type="ECO:0000313" key="3">
    <source>
        <dbReference type="Proteomes" id="UP000187209"/>
    </source>
</evidence>
<keyword evidence="1" id="KW-0175">Coiled coil</keyword>
<accession>A0A1R2B4Y8</accession>
<protein>
    <submittedName>
        <fullName evidence="2">Uncharacterized protein</fullName>
    </submittedName>
</protein>